<evidence type="ECO:0000313" key="7">
    <source>
        <dbReference type="EMBL" id="MBD2845848.1"/>
    </source>
</evidence>
<dbReference type="AlphaFoldDB" id="A0A927BS93"/>
<evidence type="ECO:0000256" key="2">
    <source>
        <dbReference type="ARBA" id="ARBA00009477"/>
    </source>
</evidence>
<keyword evidence="3 4" id="KW-0175">Coiled coil</keyword>
<feature type="region of interest" description="Disordered" evidence="5">
    <location>
        <begin position="318"/>
        <end position="377"/>
    </location>
</feature>
<evidence type="ECO:0000256" key="1">
    <source>
        <dbReference type="ARBA" id="ARBA00004196"/>
    </source>
</evidence>
<dbReference type="GO" id="GO:0022857">
    <property type="term" value="F:transmembrane transporter activity"/>
    <property type="evidence" value="ECO:0007669"/>
    <property type="project" value="InterPro"/>
</dbReference>
<sequence>MKSSRIRRWIAIAAVIIVATGAGYAGYTWYQAHHVSSSAAAAVTYMEMPVTKGRITQSVSGSGSIGLAETETVLVSDAATIAEVLVQEGDSVKAGDVLATFEGEDVSLAIQKAELSLKQQRMSLESAETSWKTLRASGAEDKEMEAAAVSIQNAQLAIEQTELEIVEYQKEADPPDPLIAPIDGTVTAVNVKADENTSARQEAFAIVNYDKLNMTISADELDITKLNIEQTARITLDALEGRTLGGRVVEIAKEGSASNGVATFPVTVALDEADQVLPGMSGQVEIIITEKEDALMVPVDAVEMMGDRYYVRVADGSSTGADDAGEAATLEPSEPGSRAGQSGPDSLRGADDGTEEARSERFNGPAGAPSGGFGAATSEGGLREITVGITTDSYVEVLSGLSEGDRVLIAISTTENSNTEQIQGGFPGGGMDFGGGMPSGGMGGGTGAGGMRGGGMGGGRS</sequence>
<dbReference type="InterPro" id="IPR050465">
    <property type="entry name" value="UPF0194_transport"/>
</dbReference>
<dbReference type="RefSeq" id="WP_190917820.1">
    <property type="nucleotide sequence ID" value="NZ_JACXIZ010000019.1"/>
</dbReference>
<evidence type="ECO:0000259" key="6">
    <source>
        <dbReference type="Pfam" id="PF25984"/>
    </source>
</evidence>
<dbReference type="SUPFAM" id="SSF111369">
    <property type="entry name" value="HlyD-like secretion proteins"/>
    <property type="match status" value="1"/>
</dbReference>
<dbReference type="Gene3D" id="2.40.30.170">
    <property type="match status" value="1"/>
</dbReference>
<dbReference type="Gene3D" id="2.40.420.20">
    <property type="match status" value="1"/>
</dbReference>
<dbReference type="Proteomes" id="UP000621560">
    <property type="component" value="Unassembled WGS sequence"/>
</dbReference>
<dbReference type="InterPro" id="IPR006143">
    <property type="entry name" value="RND_pump_MFP"/>
</dbReference>
<feature type="compositionally biased region" description="Basic and acidic residues" evidence="5">
    <location>
        <begin position="348"/>
        <end position="361"/>
    </location>
</feature>
<evidence type="ECO:0000256" key="5">
    <source>
        <dbReference type="SAM" id="MobiDB-lite"/>
    </source>
</evidence>
<organism evidence="7 8">
    <name type="scientific">Paenibacillus sabuli</name>
    <dbReference type="NCBI Taxonomy" id="2772509"/>
    <lineage>
        <taxon>Bacteria</taxon>
        <taxon>Bacillati</taxon>
        <taxon>Bacillota</taxon>
        <taxon>Bacilli</taxon>
        <taxon>Bacillales</taxon>
        <taxon>Paenibacillaceae</taxon>
        <taxon>Paenibacillus</taxon>
    </lineage>
</organism>
<dbReference type="Gene3D" id="2.40.50.100">
    <property type="match status" value="1"/>
</dbReference>
<evidence type="ECO:0000256" key="4">
    <source>
        <dbReference type="SAM" id="Coils"/>
    </source>
</evidence>
<feature type="domain" description="YknX-like barrel-sandwich hybrid" evidence="6">
    <location>
        <begin position="79"/>
        <end position="203"/>
    </location>
</feature>
<accession>A0A927BS93</accession>
<feature type="region of interest" description="Disordered" evidence="5">
    <location>
        <begin position="434"/>
        <end position="461"/>
    </location>
</feature>
<dbReference type="PANTHER" id="PTHR32347:SF14">
    <property type="entry name" value="EFFLUX SYSTEM COMPONENT YKNX-RELATED"/>
    <property type="match status" value="1"/>
</dbReference>
<keyword evidence="8" id="KW-1185">Reference proteome</keyword>
<dbReference type="NCBIfam" id="TIGR01730">
    <property type="entry name" value="RND_mfp"/>
    <property type="match status" value="1"/>
</dbReference>
<dbReference type="GO" id="GO:0016020">
    <property type="term" value="C:membrane"/>
    <property type="evidence" value="ECO:0007669"/>
    <property type="project" value="InterPro"/>
</dbReference>
<dbReference type="GO" id="GO:0030313">
    <property type="term" value="C:cell envelope"/>
    <property type="evidence" value="ECO:0007669"/>
    <property type="project" value="UniProtKB-SubCell"/>
</dbReference>
<comment type="caution">
    <text evidence="7">The sequence shown here is derived from an EMBL/GenBank/DDBJ whole genome shotgun (WGS) entry which is preliminary data.</text>
</comment>
<evidence type="ECO:0000313" key="8">
    <source>
        <dbReference type="Proteomes" id="UP000621560"/>
    </source>
</evidence>
<comment type="similarity">
    <text evidence="2">Belongs to the membrane fusion protein (MFP) (TC 8.A.1) family.</text>
</comment>
<dbReference type="EMBL" id="JACXIZ010000019">
    <property type="protein sequence ID" value="MBD2845848.1"/>
    <property type="molecule type" value="Genomic_DNA"/>
</dbReference>
<name>A0A927BS93_9BACL</name>
<evidence type="ECO:0000256" key="3">
    <source>
        <dbReference type="ARBA" id="ARBA00023054"/>
    </source>
</evidence>
<proteinExistence type="inferred from homology"/>
<feature type="coiled-coil region" evidence="4">
    <location>
        <begin position="110"/>
        <end position="171"/>
    </location>
</feature>
<reference evidence="7" key="1">
    <citation type="submission" date="2020-09" db="EMBL/GenBank/DDBJ databases">
        <title>A novel bacterium of genus Paenibacillus, isolated from South China Sea.</title>
        <authorList>
            <person name="Huang H."/>
            <person name="Mo K."/>
            <person name="Hu Y."/>
        </authorList>
    </citation>
    <scope>NUCLEOTIDE SEQUENCE</scope>
    <source>
        <strain evidence="7">IB182496</strain>
    </source>
</reference>
<dbReference type="PANTHER" id="PTHR32347">
    <property type="entry name" value="EFFLUX SYSTEM COMPONENT YKNX-RELATED"/>
    <property type="match status" value="1"/>
</dbReference>
<gene>
    <name evidence="7" type="ORF">IDH44_11655</name>
</gene>
<protein>
    <submittedName>
        <fullName evidence="7">Efflux RND transporter periplasmic adaptor subunit</fullName>
    </submittedName>
</protein>
<dbReference type="Pfam" id="PF25984">
    <property type="entry name" value="BSH_YknX"/>
    <property type="match status" value="1"/>
</dbReference>
<comment type="subcellular location">
    <subcellularLocation>
        <location evidence="1">Cell envelope</location>
    </subcellularLocation>
</comment>
<dbReference type="InterPro" id="IPR058639">
    <property type="entry name" value="BSH_YknX-like"/>
</dbReference>